<feature type="domain" description="5'-Nucleotidase C-terminal" evidence="2">
    <location>
        <begin position="164"/>
        <end position="319"/>
    </location>
</feature>
<name>A0A150G5K0_GONPE</name>
<dbReference type="OrthoDB" id="531680at2759"/>
<feature type="domain" description="Phospholipase D N-terminal" evidence="4">
    <location>
        <begin position="18"/>
        <end position="86"/>
    </location>
</feature>
<gene>
    <name evidence="5" type="ORF">GPECTOR_57g449</name>
</gene>
<evidence type="ECO:0000259" key="3">
    <source>
        <dbReference type="Pfam" id="PF12499"/>
    </source>
</evidence>
<dbReference type="PRINTS" id="PR01607">
    <property type="entry name" value="APYRASEFAMLY"/>
</dbReference>
<dbReference type="Pfam" id="PF16655">
    <property type="entry name" value="PhoD_N"/>
    <property type="match status" value="1"/>
</dbReference>
<feature type="domain" description="5'-Nucleotidase C-terminal" evidence="2">
    <location>
        <begin position="723"/>
        <end position="883"/>
    </location>
</feature>
<dbReference type="STRING" id="33097.A0A150G5K0"/>
<dbReference type="InterPro" id="IPR024616">
    <property type="entry name" value="Pherophorin"/>
</dbReference>
<dbReference type="InterPro" id="IPR006179">
    <property type="entry name" value="5_nucleotidase/apyrase"/>
</dbReference>
<dbReference type="GO" id="GO:0009166">
    <property type="term" value="P:nucleotide catabolic process"/>
    <property type="evidence" value="ECO:0007669"/>
    <property type="project" value="InterPro"/>
</dbReference>
<dbReference type="Pfam" id="PF12499">
    <property type="entry name" value="DUF3707"/>
    <property type="match status" value="1"/>
</dbReference>
<evidence type="ECO:0008006" key="7">
    <source>
        <dbReference type="Google" id="ProtNLM"/>
    </source>
</evidence>
<dbReference type="Gene3D" id="3.60.21.10">
    <property type="match status" value="1"/>
</dbReference>
<evidence type="ECO:0000259" key="4">
    <source>
        <dbReference type="Pfam" id="PF16655"/>
    </source>
</evidence>
<organism evidence="5 6">
    <name type="scientific">Gonium pectorale</name>
    <name type="common">Green alga</name>
    <dbReference type="NCBI Taxonomy" id="33097"/>
    <lineage>
        <taxon>Eukaryota</taxon>
        <taxon>Viridiplantae</taxon>
        <taxon>Chlorophyta</taxon>
        <taxon>core chlorophytes</taxon>
        <taxon>Chlorophyceae</taxon>
        <taxon>CS clade</taxon>
        <taxon>Chlamydomonadales</taxon>
        <taxon>Volvocaceae</taxon>
        <taxon>Gonium</taxon>
    </lineage>
</organism>
<accession>A0A150G5K0</accession>
<dbReference type="AlphaFoldDB" id="A0A150G5K0"/>
<dbReference type="Pfam" id="PF02872">
    <property type="entry name" value="5_nucleotid_C"/>
    <property type="match status" value="2"/>
</dbReference>
<dbReference type="Proteomes" id="UP000075714">
    <property type="component" value="Unassembled WGS sequence"/>
</dbReference>
<dbReference type="EMBL" id="LSYV01000058">
    <property type="protein sequence ID" value="KXZ45159.1"/>
    <property type="molecule type" value="Genomic_DNA"/>
</dbReference>
<dbReference type="InterPro" id="IPR036907">
    <property type="entry name" value="5'-Nucleotdase_C_sf"/>
</dbReference>
<dbReference type="Gene3D" id="3.90.780.10">
    <property type="entry name" value="5'-Nucleotidase, C-terminal domain"/>
    <property type="match status" value="2"/>
</dbReference>
<dbReference type="InterPro" id="IPR029052">
    <property type="entry name" value="Metallo-depent_PP-like"/>
</dbReference>
<evidence type="ECO:0000313" key="6">
    <source>
        <dbReference type="Proteomes" id="UP000075714"/>
    </source>
</evidence>
<feature type="domain" description="Pherophorin" evidence="3">
    <location>
        <begin position="894"/>
        <end position="953"/>
    </location>
</feature>
<comment type="caution">
    <text evidence="5">The sequence shown here is derived from an EMBL/GenBank/DDBJ whole genome shotgun (WGS) entry which is preliminary data.</text>
</comment>
<evidence type="ECO:0000256" key="1">
    <source>
        <dbReference type="ARBA" id="ARBA00006654"/>
    </source>
</evidence>
<dbReference type="SUPFAM" id="SSF56300">
    <property type="entry name" value="Metallo-dependent phosphatases"/>
    <property type="match status" value="1"/>
</dbReference>
<protein>
    <recommendedName>
        <fullName evidence="7">5'-Nucleotidase C-terminal domain-containing protein</fullName>
    </recommendedName>
</protein>
<dbReference type="InterPro" id="IPR008334">
    <property type="entry name" value="5'-Nucleotdase_C"/>
</dbReference>
<sequence length="969" mass="101760">MRERLSVEAAAGHALVLPEIHVEWQLAADESFASVVASGSARTTALKNGDLRVEASLSGLTHDTTYFYRFVVLPDGPLSAVGSFRTPSDDEPQVAELASGTAALQVVDVGSAIAQVKGTAAAAVARRRQGEVGPAGATAASRARLLADMGSAAVGSLGSELTSDRAIVRLQEAPLGNLVCDALMAYVKESSHAADFCLLNGGMFTAPLPKGAVTKGDITKALGRGNTLVVKQVTGLALKTALETGLLADFAAGETRGAFPQIAGFRFAFDPAAHRHARLTRLEVRRADGSFAPVEMCATYTLVTNDYLARGGDSYTSFKAAKTLADGGTLVTLAVEQFLAAKPPVATAYDGPEGRITRCGAAAPAGAAVCAGAPTAFGRCPVDLTLLHYSDVHSRVEAATSTAAPCSEAQEAQGVCFGGFARMASYVKTVRQSGGNVLLLDGGDMSVGTIWDTVYRNRTASAAFQNAIGVDAFFDFGAASLVSYLKQLQMPILGCNINTTRFPDLTPLIKPYTVVELGASGVRAGIVGYITPSTASTSLGGREVDFPPLVIPAIRSCIAAMKEEYANTIDVIIGLSHAGIWYDSRVAEAVPEIDLIVGGLNHMFFYADGKTPGPRLVASSPTSGQVPDYPYPHLVANNATGKRVPIVQAFYAGRYMGHLELSFDAAGVLTRYGGQPVLLGGSASANNVTRDPATLELIASYVGPIKEIGSRVLAYSPSLLSADRSLVRAREAPLGNLICDAMRWYIETTTQLTPADACMLNGGSIRSSIDASHVTLGAVLAMLPFGNTMVVLNVTGEQLINALENGVSGSLGPNTSTSQLAGKMSQVSGVWYMFNESAPVGRRVFDASIRVNGERVPVMPCSYYTIITTDFMAAGNDGYIMFSKAERILDSGVPMDMAVGVFKTNNLYLNTTTANGVEVCITLKARGSCPTLDTFCYGGICKFAIFSKSTNCCAKDYAPGVFGEYNRRR</sequence>
<comment type="similarity">
    <text evidence="1">Belongs to the 5'-nucleotidase family.</text>
</comment>
<evidence type="ECO:0000259" key="2">
    <source>
        <dbReference type="Pfam" id="PF02872"/>
    </source>
</evidence>
<dbReference type="InterPro" id="IPR032093">
    <property type="entry name" value="PhoD_N"/>
</dbReference>
<dbReference type="PANTHER" id="PTHR11575:SF24">
    <property type="entry name" value="5'-NUCLEOTIDASE"/>
    <property type="match status" value="1"/>
</dbReference>
<dbReference type="SUPFAM" id="SSF55816">
    <property type="entry name" value="5'-nucleotidase (syn. UDP-sugar hydrolase), C-terminal domain"/>
    <property type="match status" value="2"/>
</dbReference>
<reference evidence="6" key="1">
    <citation type="journal article" date="2016" name="Nat. Commun.">
        <title>The Gonium pectorale genome demonstrates co-option of cell cycle regulation during the evolution of multicellularity.</title>
        <authorList>
            <person name="Hanschen E.R."/>
            <person name="Marriage T.N."/>
            <person name="Ferris P.J."/>
            <person name="Hamaji T."/>
            <person name="Toyoda A."/>
            <person name="Fujiyama A."/>
            <person name="Neme R."/>
            <person name="Noguchi H."/>
            <person name="Minakuchi Y."/>
            <person name="Suzuki M."/>
            <person name="Kawai-Toyooka H."/>
            <person name="Smith D.R."/>
            <person name="Sparks H."/>
            <person name="Anderson J."/>
            <person name="Bakaric R."/>
            <person name="Luria V."/>
            <person name="Karger A."/>
            <person name="Kirschner M.W."/>
            <person name="Durand P.M."/>
            <person name="Michod R.E."/>
            <person name="Nozaki H."/>
            <person name="Olson B.J."/>
        </authorList>
    </citation>
    <scope>NUCLEOTIDE SEQUENCE [LARGE SCALE GENOMIC DNA]</scope>
    <source>
        <strain evidence="6">NIES-2863</strain>
    </source>
</reference>
<evidence type="ECO:0000313" key="5">
    <source>
        <dbReference type="EMBL" id="KXZ45159.1"/>
    </source>
</evidence>
<dbReference type="PANTHER" id="PTHR11575">
    <property type="entry name" value="5'-NUCLEOTIDASE-RELATED"/>
    <property type="match status" value="1"/>
</dbReference>
<proteinExistence type="inferred from homology"/>
<dbReference type="Gene3D" id="2.60.40.380">
    <property type="entry name" value="Purple acid phosphatase-like, N-terminal"/>
    <property type="match status" value="1"/>
</dbReference>
<dbReference type="GO" id="GO:0016787">
    <property type="term" value="F:hydrolase activity"/>
    <property type="evidence" value="ECO:0007669"/>
    <property type="project" value="InterPro"/>
</dbReference>
<keyword evidence="6" id="KW-1185">Reference proteome</keyword>